<dbReference type="SUPFAM" id="SSF63829">
    <property type="entry name" value="Calcium-dependent phosphotriesterase"/>
    <property type="match status" value="1"/>
</dbReference>
<organism evidence="2 3">
    <name type="scientific">Phreatobacter stygius</name>
    <dbReference type="NCBI Taxonomy" id="1940610"/>
    <lineage>
        <taxon>Bacteria</taxon>
        <taxon>Pseudomonadati</taxon>
        <taxon>Pseudomonadota</taxon>
        <taxon>Alphaproteobacteria</taxon>
        <taxon>Hyphomicrobiales</taxon>
        <taxon>Phreatobacteraceae</taxon>
        <taxon>Phreatobacter</taxon>
    </lineage>
</organism>
<dbReference type="PANTHER" id="PTHR35399:SF2">
    <property type="entry name" value="DUF839 DOMAIN-CONTAINING PROTEIN"/>
    <property type="match status" value="1"/>
</dbReference>
<proteinExistence type="predicted"/>
<dbReference type="AlphaFoldDB" id="A0A4D7BDF2"/>
<evidence type="ECO:0000256" key="1">
    <source>
        <dbReference type="SAM" id="MobiDB-lite"/>
    </source>
</evidence>
<protein>
    <submittedName>
        <fullName evidence="2">PhoX family phosphatase</fullName>
    </submittedName>
</protein>
<gene>
    <name evidence="2" type="ORF">E8M01_34580</name>
</gene>
<dbReference type="OrthoDB" id="9801383at2"/>
<dbReference type="PROSITE" id="PS51318">
    <property type="entry name" value="TAT"/>
    <property type="match status" value="1"/>
</dbReference>
<keyword evidence="3" id="KW-1185">Reference proteome</keyword>
<dbReference type="Proteomes" id="UP000298781">
    <property type="component" value="Chromosome"/>
</dbReference>
<accession>A0A4D7BDF2</accession>
<feature type="compositionally biased region" description="Polar residues" evidence="1">
    <location>
        <begin position="23"/>
        <end position="41"/>
    </location>
</feature>
<dbReference type="RefSeq" id="WP_136964323.1">
    <property type="nucleotide sequence ID" value="NZ_CP039690.1"/>
</dbReference>
<sequence>MIDKTSANDSLAAQADALAETPLNRSQQAEEAENAGTNLSDNPTIGDIIAVRFNRRDLMKGILGVGAITATVSPLALAVAEAAGANTTPSFAFNELSSAPTDRAEVAAGYDANVLIRWGDPVLPGAPAFDPRNQTGAAQSRQFGYNNDYLGYIPLPGAANPSRHGLLCVNHEYTNEELMFPGIGVQDARAAQRGGIPFAKMTAELASIEMMAHGGSVLEIRRDGEHWAVVADSRYARRITAETEMEITGPAAGHPRMRTGYDPEGRKVRGMINNCAGGRTPWGTWVTCEENVNGYFSGTLGEDHPEYRNYRRMGIPGRWQNWADYHQRFDVNKEPNEANRFGWVVEIDPFDPNSVPKKRTAIGRFKHEGAAGITARDGQYVIYAGDDERFDYVYKFVTAGKVSGNRAEDMNLLETGTLHVARYNVDGTGDWLPLVHGQGPLTAENGFASQADVVIEARRASDLLGATRMDRPEDVEANPKTDKVYVMLTNNIRRTGDQVNAANPRSDNRFGHIVEMLPEGRDHAALKFTWDILVRCGDPSVAAVGATFNANTTKDGWFGMPDNCAIDSEGRLWVATDGNMPSKTGRNDGIWAMETEGPARGTSKLFFKVPMGAEMCGPEFTPDGETFFVAIQHPGEADDENPRAEPATFENPSTRWPDFKPDMPPRPAIVAITKKGGGKIAV</sequence>
<dbReference type="KEGG" id="pstg:E8M01_34580"/>
<evidence type="ECO:0000313" key="3">
    <source>
        <dbReference type="Proteomes" id="UP000298781"/>
    </source>
</evidence>
<dbReference type="PANTHER" id="PTHR35399">
    <property type="entry name" value="SLR8030 PROTEIN"/>
    <property type="match status" value="1"/>
</dbReference>
<reference evidence="2 3" key="1">
    <citation type="submission" date="2019-04" db="EMBL/GenBank/DDBJ databases">
        <title>Phreatobacter aquaticus sp. nov.</title>
        <authorList>
            <person name="Choi A."/>
        </authorList>
    </citation>
    <scope>NUCLEOTIDE SEQUENCE [LARGE SCALE GENOMIC DNA]</scope>
    <source>
        <strain evidence="2 3">KCTC 52518</strain>
    </source>
</reference>
<dbReference type="InterPro" id="IPR006311">
    <property type="entry name" value="TAT_signal"/>
</dbReference>
<dbReference type="InterPro" id="IPR008557">
    <property type="entry name" value="PhoX"/>
</dbReference>
<dbReference type="EMBL" id="CP039690">
    <property type="protein sequence ID" value="QCI68910.1"/>
    <property type="molecule type" value="Genomic_DNA"/>
</dbReference>
<evidence type="ECO:0000313" key="2">
    <source>
        <dbReference type="EMBL" id="QCI68910.1"/>
    </source>
</evidence>
<feature type="region of interest" description="Disordered" evidence="1">
    <location>
        <begin position="19"/>
        <end position="41"/>
    </location>
</feature>
<name>A0A4D7BDF2_9HYPH</name>
<dbReference type="Pfam" id="PF05787">
    <property type="entry name" value="PhoX"/>
    <property type="match status" value="1"/>
</dbReference>
<feature type="region of interest" description="Disordered" evidence="1">
    <location>
        <begin position="636"/>
        <end position="667"/>
    </location>
</feature>